<organism evidence="1 2">
    <name type="scientific">Kipferlia bialata</name>
    <dbReference type="NCBI Taxonomy" id="797122"/>
    <lineage>
        <taxon>Eukaryota</taxon>
        <taxon>Metamonada</taxon>
        <taxon>Carpediemonas-like organisms</taxon>
        <taxon>Kipferlia</taxon>
    </lineage>
</organism>
<name>A0A9K3DDS2_9EUKA</name>
<dbReference type="Proteomes" id="UP000265618">
    <property type="component" value="Unassembled WGS sequence"/>
</dbReference>
<dbReference type="AlphaFoldDB" id="A0A9K3DDS2"/>
<evidence type="ECO:0000313" key="2">
    <source>
        <dbReference type="Proteomes" id="UP000265618"/>
    </source>
</evidence>
<protein>
    <submittedName>
        <fullName evidence="1">Uncharacterized protein</fullName>
    </submittedName>
</protein>
<proteinExistence type="predicted"/>
<comment type="caution">
    <text evidence="1">The sequence shown here is derived from an EMBL/GenBank/DDBJ whole genome shotgun (WGS) entry which is preliminary data.</text>
</comment>
<accession>A0A9K3DDS2</accession>
<sequence>MSVLIPSAYGVSNVVAISHRTSPETEYVYHSTIE</sequence>
<dbReference type="EMBL" id="BDIP01011266">
    <property type="protein sequence ID" value="GIQ93037.1"/>
    <property type="molecule type" value="Genomic_DNA"/>
</dbReference>
<keyword evidence="2" id="KW-1185">Reference proteome</keyword>
<feature type="non-terminal residue" evidence="1">
    <location>
        <position position="1"/>
    </location>
</feature>
<gene>
    <name evidence="1" type="ORF">KIPB_017204</name>
</gene>
<reference evidence="1 2" key="1">
    <citation type="journal article" date="2018" name="PLoS ONE">
        <title>The draft genome of Kipferlia bialata reveals reductive genome evolution in fornicate parasites.</title>
        <authorList>
            <person name="Tanifuji G."/>
            <person name="Takabayashi S."/>
            <person name="Kume K."/>
            <person name="Takagi M."/>
            <person name="Nakayama T."/>
            <person name="Kamikawa R."/>
            <person name="Inagaki Y."/>
            <person name="Hashimoto T."/>
        </authorList>
    </citation>
    <scope>NUCLEOTIDE SEQUENCE [LARGE SCALE GENOMIC DNA]</scope>
    <source>
        <strain evidence="1">NY0173</strain>
    </source>
</reference>
<evidence type="ECO:0000313" key="1">
    <source>
        <dbReference type="EMBL" id="GIQ93037.1"/>
    </source>
</evidence>